<dbReference type="AlphaFoldDB" id="A0A918PF87"/>
<reference evidence="1" key="2">
    <citation type="submission" date="2020-09" db="EMBL/GenBank/DDBJ databases">
        <authorList>
            <person name="Sun Q."/>
            <person name="Kim S."/>
        </authorList>
    </citation>
    <scope>NUCLEOTIDE SEQUENCE</scope>
    <source>
        <strain evidence="1">KCTC 32255</strain>
    </source>
</reference>
<dbReference type="Proteomes" id="UP000648075">
    <property type="component" value="Unassembled WGS sequence"/>
</dbReference>
<gene>
    <name evidence="1" type="ORF">GCM10011614_20500</name>
</gene>
<evidence type="ECO:0000313" key="1">
    <source>
        <dbReference type="EMBL" id="GGZ05414.1"/>
    </source>
</evidence>
<dbReference type="EMBL" id="BMZA01000006">
    <property type="protein sequence ID" value="GGZ05414.1"/>
    <property type="molecule type" value="Genomic_DNA"/>
</dbReference>
<keyword evidence="2" id="KW-1185">Reference proteome</keyword>
<accession>A0A918PF87</accession>
<evidence type="ECO:0000313" key="2">
    <source>
        <dbReference type="Proteomes" id="UP000648075"/>
    </source>
</evidence>
<comment type="caution">
    <text evidence="1">The sequence shown here is derived from an EMBL/GenBank/DDBJ whole genome shotgun (WGS) entry which is preliminary data.</text>
</comment>
<proteinExistence type="predicted"/>
<organism evidence="1 2">
    <name type="scientific">Novosphingobium colocasiae</name>
    <dbReference type="NCBI Taxonomy" id="1256513"/>
    <lineage>
        <taxon>Bacteria</taxon>
        <taxon>Pseudomonadati</taxon>
        <taxon>Pseudomonadota</taxon>
        <taxon>Alphaproteobacteria</taxon>
        <taxon>Sphingomonadales</taxon>
        <taxon>Sphingomonadaceae</taxon>
        <taxon>Novosphingobium</taxon>
    </lineage>
</organism>
<protein>
    <submittedName>
        <fullName evidence="1">Uncharacterized protein</fullName>
    </submittedName>
</protein>
<name>A0A918PF87_9SPHN</name>
<sequence>MKAALYIHVLRPLCWMGLLEEVRSGEGFKRDETYFKTALWHEAFKLETDVHLDPVTQH</sequence>
<reference evidence="1" key="1">
    <citation type="journal article" date="2014" name="Int. J. Syst. Evol. Microbiol.">
        <title>Complete genome sequence of Corynebacterium casei LMG S-19264T (=DSM 44701T), isolated from a smear-ripened cheese.</title>
        <authorList>
            <consortium name="US DOE Joint Genome Institute (JGI-PGF)"/>
            <person name="Walter F."/>
            <person name="Albersmeier A."/>
            <person name="Kalinowski J."/>
            <person name="Ruckert C."/>
        </authorList>
    </citation>
    <scope>NUCLEOTIDE SEQUENCE</scope>
    <source>
        <strain evidence="1">KCTC 32255</strain>
    </source>
</reference>
<dbReference type="RefSeq" id="WP_229814001.1">
    <property type="nucleotide sequence ID" value="NZ_BMZA01000006.1"/>
</dbReference>